<accession>F0UAG0</accession>
<feature type="region of interest" description="Disordered" evidence="1">
    <location>
        <begin position="1"/>
        <end position="58"/>
    </location>
</feature>
<protein>
    <submittedName>
        <fullName evidence="2">Uncharacterized protein</fullName>
    </submittedName>
</protein>
<dbReference type="EMBL" id="DS990637">
    <property type="protein sequence ID" value="EGC42879.1"/>
    <property type="molecule type" value="Genomic_DNA"/>
</dbReference>
<gene>
    <name evidence="2" type="ORF">HCEG_02094</name>
</gene>
<evidence type="ECO:0000313" key="2">
    <source>
        <dbReference type="EMBL" id="EGC42879.1"/>
    </source>
</evidence>
<reference evidence="3" key="1">
    <citation type="submission" date="2008-07" db="EMBL/GenBank/DDBJ databases">
        <title>Annotation of Ajellomyces capsulatus strain H88.</title>
        <authorList>
            <person name="Champion M."/>
            <person name="Cuomo C."/>
            <person name="Ma L.-J."/>
            <person name="Henn M.R."/>
            <person name="Sil A."/>
            <person name="Goldman B."/>
            <person name="Young S.K."/>
            <person name="Kodira C.D."/>
            <person name="Zeng Q."/>
            <person name="Koehrsen M."/>
            <person name="Alvarado L."/>
            <person name="Berlin A."/>
            <person name="Borenstein D."/>
            <person name="Chen Z."/>
            <person name="Engels R."/>
            <person name="Freedman E."/>
            <person name="Gellesch M."/>
            <person name="Goldberg J."/>
            <person name="Griggs A."/>
            <person name="Gujja S."/>
            <person name="Heiman D."/>
            <person name="Hepburn T."/>
            <person name="Howarth C."/>
            <person name="Jen D."/>
            <person name="Larson L."/>
            <person name="Lewis B."/>
            <person name="Mehta T."/>
            <person name="Park D."/>
            <person name="Pearson M."/>
            <person name="Roberts A."/>
            <person name="Saif S."/>
            <person name="Shea T."/>
            <person name="Shenoy N."/>
            <person name="Sisk P."/>
            <person name="Stolte C."/>
            <person name="Sykes S."/>
            <person name="Walk T."/>
            <person name="White J."/>
            <person name="Yandava C."/>
            <person name="Klein B."/>
            <person name="McEwen J.G."/>
            <person name="Puccia R."/>
            <person name="Goldman G.H."/>
            <person name="Felipe M.S."/>
            <person name="Nino-Vega G."/>
            <person name="San-Blas G."/>
            <person name="Taylor J."/>
            <person name="Mendoza L."/>
            <person name="Galagan J."/>
            <person name="Nusbaum C."/>
            <person name="Birren B."/>
        </authorList>
    </citation>
    <scope>NUCLEOTIDE SEQUENCE [LARGE SCALE GENOMIC DNA]</scope>
    <source>
        <strain evidence="3">H88</strain>
    </source>
</reference>
<feature type="compositionally biased region" description="Low complexity" evidence="1">
    <location>
        <begin position="11"/>
        <end position="33"/>
    </location>
</feature>
<feature type="compositionally biased region" description="Polar residues" evidence="1">
    <location>
        <begin position="34"/>
        <end position="56"/>
    </location>
</feature>
<evidence type="ECO:0000313" key="3">
    <source>
        <dbReference type="Proteomes" id="UP000008142"/>
    </source>
</evidence>
<dbReference type="VEuPathDB" id="FungiDB:I7I53_09330"/>
<dbReference type="HOGENOM" id="CLU_1337177_0_0_1"/>
<proteinExistence type="predicted"/>
<dbReference type="Proteomes" id="UP000008142">
    <property type="component" value="Unassembled WGS sequence"/>
</dbReference>
<name>F0UAG0_AJEC8</name>
<dbReference type="AlphaFoldDB" id="F0UAG0"/>
<organism evidence="3">
    <name type="scientific">Ajellomyces capsulatus (strain H88)</name>
    <name type="common">Darling's disease fungus</name>
    <name type="synonym">Histoplasma capsulatum</name>
    <dbReference type="NCBI Taxonomy" id="544711"/>
    <lineage>
        <taxon>Eukaryota</taxon>
        <taxon>Fungi</taxon>
        <taxon>Dikarya</taxon>
        <taxon>Ascomycota</taxon>
        <taxon>Pezizomycotina</taxon>
        <taxon>Eurotiomycetes</taxon>
        <taxon>Eurotiomycetidae</taxon>
        <taxon>Onygenales</taxon>
        <taxon>Ajellomycetaceae</taxon>
        <taxon>Histoplasma</taxon>
    </lineage>
</organism>
<evidence type="ECO:0000256" key="1">
    <source>
        <dbReference type="SAM" id="MobiDB-lite"/>
    </source>
</evidence>
<dbReference type="STRING" id="544711.F0UAG0"/>
<sequence length="205" mass="22388">MAGALHGNGETTATGSSPTSGPQQQTAPLPQTANSSATRQSFQSSFRGSLDHQSSVRPRLPADRIHISDWTPPQQSMMASTLSENDQLATLRRYVKHVEEELQRHNELRGAMSLAFTPRHPNANKALANWERKSSYLLREIVKFRTYIDCLTTAQTLREKIRAVSAGTNGNGTGTSTETPTALHGLVELKTSPIDRPRAPSLSVS</sequence>
<dbReference type="OrthoDB" id="2157641at2759"/>